<feature type="region of interest" description="Disordered" evidence="1">
    <location>
        <begin position="22"/>
        <end position="69"/>
    </location>
</feature>
<evidence type="ECO:0000259" key="2">
    <source>
        <dbReference type="Pfam" id="PF26100"/>
    </source>
</evidence>
<comment type="caution">
    <text evidence="3">The sequence shown here is derived from an EMBL/GenBank/DDBJ whole genome shotgun (WGS) entry which is preliminary data.</text>
</comment>
<reference evidence="3" key="1">
    <citation type="submission" date="2021-02" db="EMBL/GenBank/DDBJ databases">
        <authorList>
            <person name="Nowell W R."/>
        </authorList>
    </citation>
    <scope>NUCLEOTIDE SEQUENCE</scope>
</reference>
<dbReference type="OrthoDB" id="7867667at2759"/>
<dbReference type="Proteomes" id="UP000681722">
    <property type="component" value="Unassembled WGS sequence"/>
</dbReference>
<evidence type="ECO:0000256" key="1">
    <source>
        <dbReference type="SAM" id="MobiDB-lite"/>
    </source>
</evidence>
<gene>
    <name evidence="3" type="ORF">SRO942_LOCUS41620</name>
</gene>
<evidence type="ECO:0000313" key="3">
    <source>
        <dbReference type="EMBL" id="CAF4439554.1"/>
    </source>
</evidence>
<dbReference type="EMBL" id="CAJOBC010096351">
    <property type="protein sequence ID" value="CAF4439554.1"/>
    <property type="molecule type" value="Genomic_DNA"/>
</dbReference>
<evidence type="ECO:0000313" key="4">
    <source>
        <dbReference type="Proteomes" id="UP000681722"/>
    </source>
</evidence>
<feature type="domain" description="V(D)J recombination-activating protein 1 RNase H" evidence="2">
    <location>
        <begin position="224"/>
        <end position="346"/>
    </location>
</feature>
<protein>
    <recommendedName>
        <fullName evidence="2">V(D)J recombination-activating protein 1 RNase H domain-containing protein</fullName>
    </recommendedName>
</protein>
<dbReference type="AlphaFoldDB" id="A0A8S2WCZ8"/>
<feature type="compositionally biased region" description="Polar residues" evidence="1">
    <location>
        <begin position="24"/>
        <end position="33"/>
    </location>
</feature>
<dbReference type="InterPro" id="IPR058554">
    <property type="entry name" value="RAG1_RNase_H"/>
</dbReference>
<accession>A0A8S2WCZ8</accession>
<proteinExistence type="predicted"/>
<sequence length="432" mass="49560">MHSDSHRARGGLAEIAQGNKDSLKSTYEWSQCRSGKRRVSRSKPAVVEKAKPPKRPTRDFSQVGSRQKRRKLTDLNSQLDEFANDNNISVNQVIGYLLYQRNHSTQKYLVKIGDILYRTGDLEETTKIKLDVDQTLALKIQLNLSRADVYFLKSYQKDYVHIPYRNVIRESSQKLIPTTVECREKRGIMVENLEETIALTISRLLEQLKRKCIDVPLNLTYKQKTGHDGARGQSVYRALDNPVSDPNIFAKMYVPLFLTDTQTQETLWINETPNSAFYTRPLALIAEKESADLIKFINEKFEPEEQKLREKCIDVEYGVQKYSVSIIIEDTMKDLKVRTVESGLGGADCLMCYTRQTDWKNKDKIKDESAFLITRTAEKTMKLYSTMAEESGQIKKTKNDYETRAGLTNEPISSNFSTVDLHALALMNFPPL</sequence>
<dbReference type="Pfam" id="PF26100">
    <property type="entry name" value="RAG1_RNase_H"/>
    <property type="match status" value="1"/>
</dbReference>
<organism evidence="3 4">
    <name type="scientific">Didymodactylos carnosus</name>
    <dbReference type="NCBI Taxonomy" id="1234261"/>
    <lineage>
        <taxon>Eukaryota</taxon>
        <taxon>Metazoa</taxon>
        <taxon>Spiralia</taxon>
        <taxon>Gnathifera</taxon>
        <taxon>Rotifera</taxon>
        <taxon>Eurotatoria</taxon>
        <taxon>Bdelloidea</taxon>
        <taxon>Philodinida</taxon>
        <taxon>Philodinidae</taxon>
        <taxon>Didymodactylos</taxon>
    </lineage>
</organism>
<name>A0A8S2WCZ8_9BILA</name>